<organism evidence="2">
    <name type="scientific">uncultured Chloroflexia bacterium</name>
    <dbReference type="NCBI Taxonomy" id="1672391"/>
    <lineage>
        <taxon>Bacteria</taxon>
        <taxon>Bacillati</taxon>
        <taxon>Chloroflexota</taxon>
        <taxon>Chloroflexia</taxon>
        <taxon>environmental samples</taxon>
    </lineage>
</organism>
<feature type="compositionally biased region" description="Basic residues" evidence="1">
    <location>
        <begin position="27"/>
        <end position="38"/>
    </location>
</feature>
<dbReference type="EMBL" id="CADCTR010002532">
    <property type="protein sequence ID" value="CAA9358541.1"/>
    <property type="molecule type" value="Genomic_DNA"/>
</dbReference>
<feature type="non-terminal residue" evidence="2">
    <location>
        <position position="1"/>
    </location>
</feature>
<dbReference type="AlphaFoldDB" id="A0A6J4MFX4"/>
<evidence type="ECO:0000256" key="1">
    <source>
        <dbReference type="SAM" id="MobiDB-lite"/>
    </source>
</evidence>
<reference evidence="2" key="1">
    <citation type="submission" date="2020-02" db="EMBL/GenBank/DDBJ databases">
        <authorList>
            <person name="Meier V. D."/>
        </authorList>
    </citation>
    <scope>NUCLEOTIDE SEQUENCE</scope>
    <source>
        <strain evidence="2">AVDCRST_MAG93</strain>
    </source>
</reference>
<protein>
    <submittedName>
        <fullName evidence="2">Uncharacterized protein</fullName>
    </submittedName>
</protein>
<accession>A0A6J4MFX4</accession>
<sequence>GADQTVAGVVVLSTRGHDPGKAGTHGSRNRLCRSRTGARRTLATRQRPRSRNRLLKWPSLD</sequence>
<feature type="non-terminal residue" evidence="2">
    <location>
        <position position="61"/>
    </location>
</feature>
<evidence type="ECO:0000313" key="2">
    <source>
        <dbReference type="EMBL" id="CAA9358541.1"/>
    </source>
</evidence>
<gene>
    <name evidence="2" type="ORF">AVDCRST_MAG93-7509</name>
</gene>
<proteinExistence type="predicted"/>
<feature type="region of interest" description="Disordered" evidence="1">
    <location>
        <begin position="14"/>
        <end position="61"/>
    </location>
</feature>
<name>A0A6J4MFX4_9CHLR</name>